<name>A0A832RTW0_9EURY</name>
<dbReference type="Gene3D" id="2.20.28.30">
    <property type="entry name" value="RNA polymerase ii, chain L"/>
    <property type="match status" value="1"/>
</dbReference>
<dbReference type="AlphaFoldDB" id="A0A832RTW0"/>
<dbReference type="RefSeq" id="WP_042684874.1">
    <property type="nucleotide sequence ID" value="NZ_DUIH01000021.1"/>
</dbReference>
<reference evidence="1" key="1">
    <citation type="journal article" date="2020" name="bioRxiv">
        <title>A rank-normalized archaeal taxonomy based on genome phylogeny resolves widespread incomplete and uneven classifications.</title>
        <authorList>
            <person name="Rinke C."/>
            <person name="Chuvochina M."/>
            <person name="Mussig A.J."/>
            <person name="Chaumeil P.-A."/>
            <person name="Waite D.W."/>
            <person name="Whitman W.B."/>
            <person name="Parks D.H."/>
            <person name="Hugenholtz P."/>
        </authorList>
    </citation>
    <scope>NUCLEOTIDE SEQUENCE</scope>
    <source>
        <strain evidence="1">UBA12518</strain>
    </source>
</reference>
<dbReference type="Proteomes" id="UP000600363">
    <property type="component" value="Unassembled WGS sequence"/>
</dbReference>
<organism evidence="1 2">
    <name type="scientific">Methermicoccus shengliensis</name>
    <dbReference type="NCBI Taxonomy" id="660064"/>
    <lineage>
        <taxon>Archaea</taxon>
        <taxon>Methanobacteriati</taxon>
        <taxon>Methanobacteriota</taxon>
        <taxon>Stenosarchaea group</taxon>
        <taxon>Methanomicrobia</taxon>
        <taxon>Methanosarcinales</taxon>
        <taxon>Methermicoccaceae</taxon>
        <taxon>Methermicoccus</taxon>
    </lineage>
</organism>
<sequence>MVPRILCEVSDVCTVGDGFDVNISEIEAADYECEECGNKFRAVGKDVKCPSCRTRNVKKLE</sequence>
<protein>
    <recommendedName>
        <fullName evidence="3">Zinc ribbon domain-containing protein</fullName>
    </recommendedName>
</protein>
<evidence type="ECO:0000313" key="1">
    <source>
        <dbReference type="EMBL" id="HIH70135.1"/>
    </source>
</evidence>
<evidence type="ECO:0008006" key="3">
    <source>
        <dbReference type="Google" id="ProtNLM"/>
    </source>
</evidence>
<accession>A0A832RTW0</accession>
<gene>
    <name evidence="1" type="ORF">HA299_05950</name>
</gene>
<dbReference type="EMBL" id="DUIH01000021">
    <property type="protein sequence ID" value="HIH70135.1"/>
    <property type="molecule type" value="Genomic_DNA"/>
</dbReference>
<evidence type="ECO:0000313" key="2">
    <source>
        <dbReference type="Proteomes" id="UP000600363"/>
    </source>
</evidence>
<comment type="caution">
    <text evidence="1">The sequence shown here is derived from an EMBL/GenBank/DDBJ whole genome shotgun (WGS) entry which is preliminary data.</text>
</comment>
<proteinExistence type="predicted"/>